<evidence type="ECO:0000313" key="3">
    <source>
        <dbReference type="EMBL" id="PTW60881.1"/>
    </source>
</evidence>
<name>A0A2T5VAW1_9HYPH</name>
<sequence length="162" mass="18183">MQSRVILIAFLAFIVPFYAHGACVEANNSRFLLHDDEATDLKHGLTWKRCAVGMRWNAEKQNCSGEVLGLGLNEALEYAKKQGNGWRVPTGEELSTLFVEKCEGPWIDTTVFPDVAASDFGEGAAFWTSTEAIPDTFYFFDFTNGYVDMHSRGFHLSVFLVR</sequence>
<dbReference type="InterPro" id="IPR011460">
    <property type="entry name" value="Lcl_C"/>
</dbReference>
<dbReference type="Pfam" id="PF07603">
    <property type="entry name" value="Lcl_C"/>
    <property type="match status" value="1"/>
</dbReference>
<gene>
    <name evidence="3" type="ORF">C8N35_10360</name>
</gene>
<proteinExistence type="predicted"/>
<accession>A0A2T5VAW1</accession>
<evidence type="ECO:0000256" key="1">
    <source>
        <dbReference type="SAM" id="SignalP"/>
    </source>
</evidence>
<dbReference type="AlphaFoldDB" id="A0A2T5VAW1"/>
<dbReference type="Proteomes" id="UP000244081">
    <property type="component" value="Unassembled WGS sequence"/>
</dbReference>
<feature type="domain" description="Lcl C-terminal" evidence="2">
    <location>
        <begin position="39"/>
        <end position="162"/>
    </location>
</feature>
<protein>
    <submittedName>
        <fullName evidence="3">Uncharacterized protein DUF1566</fullName>
    </submittedName>
</protein>
<reference evidence="3 4" key="1">
    <citation type="submission" date="2018-04" db="EMBL/GenBank/DDBJ databases">
        <title>Genomic Encyclopedia of Archaeal and Bacterial Type Strains, Phase II (KMG-II): from individual species to whole genera.</title>
        <authorList>
            <person name="Goeker M."/>
        </authorList>
    </citation>
    <scope>NUCLEOTIDE SEQUENCE [LARGE SCALE GENOMIC DNA]</scope>
    <source>
        <strain evidence="3 4">DSM 23382</strain>
    </source>
</reference>
<dbReference type="EMBL" id="QAYG01000003">
    <property type="protein sequence ID" value="PTW60881.1"/>
    <property type="molecule type" value="Genomic_DNA"/>
</dbReference>
<keyword evidence="1" id="KW-0732">Signal</keyword>
<feature type="chain" id="PRO_5015536853" evidence="1">
    <location>
        <begin position="22"/>
        <end position="162"/>
    </location>
</feature>
<evidence type="ECO:0000313" key="4">
    <source>
        <dbReference type="Proteomes" id="UP000244081"/>
    </source>
</evidence>
<comment type="caution">
    <text evidence="3">The sequence shown here is derived from an EMBL/GenBank/DDBJ whole genome shotgun (WGS) entry which is preliminary data.</text>
</comment>
<evidence type="ECO:0000259" key="2">
    <source>
        <dbReference type="Pfam" id="PF07603"/>
    </source>
</evidence>
<keyword evidence="4" id="KW-1185">Reference proteome</keyword>
<dbReference type="OrthoDB" id="9793251at2"/>
<organism evidence="3 4">
    <name type="scientific">Breoghania corrubedonensis</name>
    <dbReference type="NCBI Taxonomy" id="665038"/>
    <lineage>
        <taxon>Bacteria</taxon>
        <taxon>Pseudomonadati</taxon>
        <taxon>Pseudomonadota</taxon>
        <taxon>Alphaproteobacteria</taxon>
        <taxon>Hyphomicrobiales</taxon>
        <taxon>Stappiaceae</taxon>
        <taxon>Breoghania</taxon>
    </lineage>
</organism>
<feature type="signal peptide" evidence="1">
    <location>
        <begin position="1"/>
        <end position="21"/>
    </location>
</feature>